<proteinExistence type="predicted"/>
<dbReference type="STRING" id="290317.Cpha266_0315"/>
<sequence>MQQRFSKNQEQKLSNWRRRLNTQKKSEVLFEHWLFMHTAAVLFAGKPGELLILKRGLFGLLPEETLESIDSFCSSLALQFNVLLENEHSIKVIFYNEVAVDRRIGCIPKKILHCNLRYPFGLRSESFLKELGRRWLESGTTPHEIGIVLGYPLKDVWGFMGISSDPCSGSCGWRIYGNPLPSLKKRTLYNHARTRAETYLRAA</sequence>
<organism evidence="1 2">
    <name type="scientific">Chlorobium phaeobacteroides (strain DSM 266 / SMG 266 / 2430)</name>
    <dbReference type="NCBI Taxonomy" id="290317"/>
    <lineage>
        <taxon>Bacteria</taxon>
        <taxon>Pseudomonadati</taxon>
        <taxon>Chlorobiota</taxon>
        <taxon>Chlorobiia</taxon>
        <taxon>Chlorobiales</taxon>
        <taxon>Chlorobiaceae</taxon>
        <taxon>Chlorobium/Pelodictyon group</taxon>
        <taxon>Chlorobium</taxon>
    </lineage>
</organism>
<name>A1BDA0_CHLPD</name>
<dbReference type="KEGG" id="cph:Cpha266_0315"/>
<dbReference type="EMBL" id="CP000492">
    <property type="protein sequence ID" value="ABL64377.1"/>
    <property type="molecule type" value="Genomic_DNA"/>
</dbReference>
<evidence type="ECO:0008006" key="3">
    <source>
        <dbReference type="Google" id="ProtNLM"/>
    </source>
</evidence>
<evidence type="ECO:0000313" key="1">
    <source>
        <dbReference type="EMBL" id="ABL64377.1"/>
    </source>
</evidence>
<dbReference type="AlphaFoldDB" id="A1BDA0"/>
<protein>
    <recommendedName>
        <fullName evidence="3">DUF3793 family protein</fullName>
    </recommendedName>
</protein>
<dbReference type="RefSeq" id="WP_011744213.1">
    <property type="nucleotide sequence ID" value="NC_008639.1"/>
</dbReference>
<dbReference type="Proteomes" id="UP000008701">
    <property type="component" value="Chromosome"/>
</dbReference>
<keyword evidence="2" id="KW-1185">Reference proteome</keyword>
<gene>
    <name evidence="1" type="ordered locus">Cpha266_0315</name>
</gene>
<dbReference type="HOGENOM" id="CLU_080981_1_0_10"/>
<evidence type="ECO:0000313" key="2">
    <source>
        <dbReference type="Proteomes" id="UP000008701"/>
    </source>
</evidence>
<accession>A1BDA0</accession>
<dbReference type="Pfam" id="PF12672">
    <property type="entry name" value="DUF3793"/>
    <property type="match status" value="1"/>
</dbReference>
<dbReference type="OrthoDB" id="5393676at2"/>
<dbReference type="eggNOG" id="ENOG50303A3">
    <property type="taxonomic scope" value="Bacteria"/>
</dbReference>
<reference evidence="1 2" key="1">
    <citation type="submission" date="2006-12" db="EMBL/GenBank/DDBJ databases">
        <title>Complete sequence of Chlorobium phaeobacteroides DSM 266.</title>
        <authorList>
            <consortium name="US DOE Joint Genome Institute"/>
            <person name="Copeland A."/>
            <person name="Lucas S."/>
            <person name="Lapidus A."/>
            <person name="Barry K."/>
            <person name="Detter J.C."/>
            <person name="Glavina del Rio T."/>
            <person name="Hammon N."/>
            <person name="Israni S."/>
            <person name="Pitluck S."/>
            <person name="Goltsman E."/>
            <person name="Schmutz J."/>
            <person name="Larimer F."/>
            <person name="Land M."/>
            <person name="Hauser L."/>
            <person name="Mikhailova N."/>
            <person name="Li T."/>
            <person name="Overmann J."/>
            <person name="Bryant D.A."/>
            <person name="Richardson P."/>
        </authorList>
    </citation>
    <scope>NUCLEOTIDE SEQUENCE [LARGE SCALE GENOMIC DNA]</scope>
    <source>
        <strain evidence="1 2">DSM 266</strain>
    </source>
</reference>
<dbReference type="InterPro" id="IPR024523">
    <property type="entry name" value="DUF3793"/>
</dbReference>